<keyword evidence="2" id="KW-1185">Reference proteome</keyword>
<sequence>MIELKTCTLSPYQGHVIELSVAQKKATKTPESRNVNEDSDYQVNAAAMARVARYTGAEYRFNNARVLTIQSQPGKSHALHAVLSLALQHNNSSHFPLL</sequence>
<comment type="caution">
    <text evidence="1">The sequence shown here is derived from an EMBL/GenBank/DDBJ whole genome shotgun (WGS) entry which is preliminary data.</text>
</comment>
<name>A0A8S4QCC3_9NEOP</name>
<reference evidence="1" key="1">
    <citation type="submission" date="2022-03" db="EMBL/GenBank/DDBJ databases">
        <authorList>
            <person name="Lindestad O."/>
        </authorList>
    </citation>
    <scope>NUCLEOTIDE SEQUENCE</scope>
</reference>
<dbReference type="EMBL" id="CAKXAJ010000887">
    <property type="protein sequence ID" value="CAH2207654.1"/>
    <property type="molecule type" value="Genomic_DNA"/>
</dbReference>
<dbReference type="OrthoDB" id="445152at2759"/>
<organism evidence="1 2">
    <name type="scientific">Pararge aegeria aegeria</name>
    <dbReference type="NCBI Taxonomy" id="348720"/>
    <lineage>
        <taxon>Eukaryota</taxon>
        <taxon>Metazoa</taxon>
        <taxon>Ecdysozoa</taxon>
        <taxon>Arthropoda</taxon>
        <taxon>Hexapoda</taxon>
        <taxon>Insecta</taxon>
        <taxon>Pterygota</taxon>
        <taxon>Neoptera</taxon>
        <taxon>Endopterygota</taxon>
        <taxon>Lepidoptera</taxon>
        <taxon>Glossata</taxon>
        <taxon>Ditrysia</taxon>
        <taxon>Papilionoidea</taxon>
        <taxon>Nymphalidae</taxon>
        <taxon>Satyrinae</taxon>
        <taxon>Satyrini</taxon>
        <taxon>Parargina</taxon>
        <taxon>Pararge</taxon>
    </lineage>
</organism>
<evidence type="ECO:0000313" key="1">
    <source>
        <dbReference type="EMBL" id="CAH2207654.1"/>
    </source>
</evidence>
<accession>A0A8S4QCC3</accession>
<proteinExistence type="predicted"/>
<dbReference type="AlphaFoldDB" id="A0A8S4QCC3"/>
<evidence type="ECO:0000313" key="2">
    <source>
        <dbReference type="Proteomes" id="UP000838756"/>
    </source>
</evidence>
<protein>
    <submittedName>
        <fullName evidence="1">Jg24005 protein</fullName>
    </submittedName>
</protein>
<gene>
    <name evidence="1" type="primary">jg24005</name>
    <name evidence="1" type="ORF">PAEG_LOCUS274</name>
</gene>
<dbReference type="Proteomes" id="UP000838756">
    <property type="component" value="Unassembled WGS sequence"/>
</dbReference>